<dbReference type="OrthoDB" id="10062876at2759"/>
<feature type="transmembrane region" description="Helical" evidence="7">
    <location>
        <begin position="246"/>
        <end position="269"/>
    </location>
</feature>
<evidence type="ECO:0000259" key="8">
    <source>
        <dbReference type="Pfam" id="PF00324"/>
    </source>
</evidence>
<evidence type="ECO:0000256" key="6">
    <source>
        <dbReference type="SAM" id="MobiDB-lite"/>
    </source>
</evidence>
<keyword evidence="5 7" id="KW-0472">Membrane</keyword>
<keyword evidence="4 7" id="KW-1133">Transmembrane helix</keyword>
<dbReference type="Gene3D" id="1.20.1740.10">
    <property type="entry name" value="Amino acid/polyamine transporter I"/>
    <property type="match status" value="1"/>
</dbReference>
<name>A0A9W7DEH7_AMBMO</name>
<dbReference type="InterPro" id="IPR050524">
    <property type="entry name" value="APC_YAT"/>
</dbReference>
<organism evidence="9 10">
    <name type="scientific">Ambrosiozyma monospora</name>
    <name type="common">Yeast</name>
    <name type="synonym">Endomycopsis monosporus</name>
    <dbReference type="NCBI Taxonomy" id="43982"/>
    <lineage>
        <taxon>Eukaryota</taxon>
        <taxon>Fungi</taxon>
        <taxon>Dikarya</taxon>
        <taxon>Ascomycota</taxon>
        <taxon>Saccharomycotina</taxon>
        <taxon>Pichiomycetes</taxon>
        <taxon>Pichiales</taxon>
        <taxon>Pichiaceae</taxon>
        <taxon>Ambrosiozyma</taxon>
    </lineage>
</organism>
<accession>A0A9W7DEH7</accession>
<reference evidence="9" key="1">
    <citation type="submission" date="2023-04" db="EMBL/GenBank/DDBJ databases">
        <title>Ambrosiozyma monospora NBRC 1965.</title>
        <authorList>
            <person name="Ichikawa N."/>
            <person name="Sato H."/>
            <person name="Tonouchi N."/>
        </authorList>
    </citation>
    <scope>NUCLEOTIDE SEQUENCE</scope>
    <source>
        <strain evidence="9">NBRC 1965</strain>
    </source>
</reference>
<feature type="compositionally biased region" description="Low complexity" evidence="6">
    <location>
        <begin position="36"/>
        <end position="62"/>
    </location>
</feature>
<evidence type="ECO:0000256" key="5">
    <source>
        <dbReference type="ARBA" id="ARBA00023136"/>
    </source>
</evidence>
<dbReference type="Proteomes" id="UP001165063">
    <property type="component" value="Unassembled WGS sequence"/>
</dbReference>
<gene>
    <name evidence="9" type="ORF">Amon01_000143300</name>
</gene>
<dbReference type="Pfam" id="PF00324">
    <property type="entry name" value="AA_permease"/>
    <property type="match status" value="1"/>
</dbReference>
<dbReference type="GO" id="GO:0015171">
    <property type="term" value="F:amino acid transmembrane transporter activity"/>
    <property type="evidence" value="ECO:0007669"/>
    <property type="project" value="TreeGrafter"/>
</dbReference>
<dbReference type="InterPro" id="IPR004841">
    <property type="entry name" value="AA-permease/SLC12A_dom"/>
</dbReference>
<evidence type="ECO:0000313" key="10">
    <source>
        <dbReference type="Proteomes" id="UP001165063"/>
    </source>
</evidence>
<comment type="similarity">
    <text evidence="2">Belongs to the amino acid-polyamine-organocation (APC) superfamily. YAT (TC 2.A.3.10) family.</text>
</comment>
<comment type="subcellular location">
    <subcellularLocation>
        <location evidence="1">Membrane</location>
        <topology evidence="1">Multi-pass membrane protein</topology>
    </subcellularLocation>
</comment>
<feature type="transmembrane region" description="Helical" evidence="7">
    <location>
        <begin position="112"/>
        <end position="132"/>
    </location>
</feature>
<evidence type="ECO:0000256" key="3">
    <source>
        <dbReference type="ARBA" id="ARBA00022692"/>
    </source>
</evidence>
<feature type="transmembrane region" description="Helical" evidence="7">
    <location>
        <begin position="548"/>
        <end position="567"/>
    </location>
</feature>
<dbReference type="AlphaFoldDB" id="A0A9W7DEH7"/>
<protein>
    <submittedName>
        <fullName evidence="9">Unnamed protein product</fullName>
    </submittedName>
</protein>
<feature type="transmembrane region" description="Helical" evidence="7">
    <location>
        <begin position="441"/>
        <end position="458"/>
    </location>
</feature>
<feature type="domain" description="Amino acid permease/ SLC12A" evidence="8">
    <location>
        <begin position="110"/>
        <end position="573"/>
    </location>
</feature>
<feature type="transmembrane region" description="Helical" evidence="7">
    <location>
        <begin position="216"/>
        <end position="234"/>
    </location>
</feature>
<dbReference type="PANTHER" id="PTHR43341:SF15">
    <property type="entry name" value="GENERAL AMINO ACID PERMEASE AGP2"/>
    <property type="match status" value="1"/>
</dbReference>
<dbReference type="GO" id="GO:0016020">
    <property type="term" value="C:membrane"/>
    <property type="evidence" value="ECO:0007669"/>
    <property type="project" value="UniProtKB-SubCell"/>
</dbReference>
<proteinExistence type="inferred from homology"/>
<dbReference type="PANTHER" id="PTHR43341">
    <property type="entry name" value="AMINO ACID PERMEASE"/>
    <property type="match status" value="1"/>
</dbReference>
<feature type="transmembrane region" description="Helical" evidence="7">
    <location>
        <begin position="138"/>
        <end position="166"/>
    </location>
</feature>
<evidence type="ECO:0000256" key="7">
    <source>
        <dbReference type="SAM" id="Phobius"/>
    </source>
</evidence>
<feature type="transmembrane region" description="Helical" evidence="7">
    <location>
        <begin position="506"/>
        <end position="528"/>
    </location>
</feature>
<evidence type="ECO:0000256" key="1">
    <source>
        <dbReference type="ARBA" id="ARBA00004141"/>
    </source>
</evidence>
<keyword evidence="3 7" id="KW-0812">Transmembrane</keyword>
<feature type="region of interest" description="Disordered" evidence="6">
    <location>
        <begin position="23"/>
        <end position="88"/>
    </location>
</feature>
<sequence length="622" mass="69208">MPDKAKKVFGIFKDVFIPVAPAKAHGKSQVGRVQYSSNNGTDNESTSTTTTDRVSPSVTSSSHRNEKKPINSAEEEYKVESEDGSSTVVENEMELMSKGAVHRKLSGRQLQLIAIGGTIGVGMFTNVSATLAKAGPLSLVLGCLFWCLPILITTVCCAEMVCLLPIPSPFIRLAERCVDDAFSFMCGWNYWVLESTLVPWEMTLFNKLIHYWTTDYSPAIVFACMMVAFFLINVSTVKYYGEFEFWLGISKVLLAIGLMLFVFITMVGGNPKHDVYGFRYWRHTPMAEYLHTGNLGRFQGFLQSAIAYSFLVAGPEYISMAAGEVINPRKVMPSAYKAVFWRLNIFFVGGALTMATCCSYKDPLLTEALSAGKPGAGTSAYAIAMSNLGISVLPDIVEVVLLTTAFSAGNSYTYCSSRTLYGLALDGKAPWIFSYCNKDGVPIYSVLVTLCWGFLAFLQLGKSASTVLNWIVNLVTAAQLMNFGSMIITYLCFYRACKAQGLDRRTFPFVGWLQPWSGILGLVLIVGMLGTQGYQVFLPGNWSVETFLFSYLMVFIDIGLFIFWKLFKRTKFRRPVDADLTSGLEEIELHERYIALMEQKQGGPKKHSAWRKYLLDWIVPTQ</sequence>
<evidence type="ECO:0000256" key="2">
    <source>
        <dbReference type="ARBA" id="ARBA00006983"/>
    </source>
</evidence>
<keyword evidence="10" id="KW-1185">Reference proteome</keyword>
<dbReference type="EMBL" id="BSXU01000444">
    <property type="protein sequence ID" value="GMG20707.1"/>
    <property type="molecule type" value="Genomic_DNA"/>
</dbReference>
<evidence type="ECO:0000256" key="4">
    <source>
        <dbReference type="ARBA" id="ARBA00022989"/>
    </source>
</evidence>
<evidence type="ECO:0000313" key="9">
    <source>
        <dbReference type="EMBL" id="GMG20707.1"/>
    </source>
</evidence>
<comment type="caution">
    <text evidence="9">The sequence shown here is derived from an EMBL/GenBank/DDBJ whole genome shotgun (WGS) entry which is preliminary data.</text>
</comment>
<feature type="compositionally biased region" description="Basic and acidic residues" evidence="6">
    <location>
        <begin position="63"/>
        <end position="81"/>
    </location>
</feature>
<feature type="transmembrane region" description="Helical" evidence="7">
    <location>
        <begin position="470"/>
        <end position="494"/>
    </location>
</feature>